<dbReference type="Pfam" id="PF12991">
    <property type="entry name" value="DUF3875"/>
    <property type="match status" value="1"/>
</dbReference>
<dbReference type="RefSeq" id="WP_208309117.1">
    <property type="nucleotide sequence ID" value="NZ_JAGETX010000021.1"/>
</dbReference>
<feature type="domain" description="TraG N-terminal Bacteroidetes" evidence="1">
    <location>
        <begin position="9"/>
        <end position="56"/>
    </location>
</feature>
<dbReference type="Pfam" id="PF19044">
    <property type="entry name" value="P-loop_TraG"/>
    <property type="match status" value="1"/>
</dbReference>
<dbReference type="SUPFAM" id="SSF52540">
    <property type="entry name" value="P-loop containing nucleoside triphosphate hydrolases"/>
    <property type="match status" value="1"/>
</dbReference>
<dbReference type="PANTHER" id="PTHR38467">
    <property type="match status" value="1"/>
</dbReference>
<dbReference type="InterPro" id="IPR043964">
    <property type="entry name" value="P-loop_TraG"/>
</dbReference>
<dbReference type="Proteomes" id="UP000670527">
    <property type="component" value="Unassembled WGS sequence"/>
</dbReference>
<organism evidence="3 4">
    <name type="scientific">Hymenobacter defluvii</name>
    <dbReference type="NCBI Taxonomy" id="2054411"/>
    <lineage>
        <taxon>Bacteria</taxon>
        <taxon>Pseudomonadati</taxon>
        <taxon>Bacteroidota</taxon>
        <taxon>Cytophagia</taxon>
        <taxon>Cytophagales</taxon>
        <taxon>Hymenobacteraceae</taxon>
        <taxon>Hymenobacter</taxon>
    </lineage>
</organism>
<proteinExistence type="predicted"/>
<keyword evidence="4" id="KW-1185">Reference proteome</keyword>
<dbReference type="Gene3D" id="1.10.8.730">
    <property type="match status" value="1"/>
</dbReference>
<comment type="caution">
    <text evidence="3">The sequence shown here is derived from an EMBL/GenBank/DDBJ whole genome shotgun (WGS) entry which is preliminary data.</text>
</comment>
<name>A0ABS3TH22_9BACT</name>
<evidence type="ECO:0000313" key="4">
    <source>
        <dbReference type="Proteomes" id="UP000670527"/>
    </source>
</evidence>
<dbReference type="InterPro" id="IPR022509">
    <property type="entry name" value="Conjugation_ATPase_TraG"/>
</dbReference>
<dbReference type="EMBL" id="JAGETX010000021">
    <property type="protein sequence ID" value="MBO3272952.1"/>
    <property type="molecule type" value="Genomic_DNA"/>
</dbReference>
<dbReference type="PANTHER" id="PTHR38467:SF1">
    <property type="entry name" value="CONJUGATIVE TRANSFER: ASSEMBLY"/>
    <property type="match status" value="1"/>
</dbReference>
<accession>A0ABS3TH22</accession>
<dbReference type="Gene3D" id="3.40.50.300">
    <property type="entry name" value="P-loop containing nucleotide triphosphate hydrolases"/>
    <property type="match status" value="1"/>
</dbReference>
<evidence type="ECO:0000313" key="3">
    <source>
        <dbReference type="EMBL" id="MBO3272952.1"/>
    </source>
</evidence>
<dbReference type="NCBIfam" id="TIGR03783">
    <property type="entry name" value="Bac_Flav_CT_G"/>
    <property type="match status" value="1"/>
</dbReference>
<protein>
    <submittedName>
        <fullName evidence="3">TraG family conjugative transposon ATPase</fullName>
    </submittedName>
</protein>
<gene>
    <name evidence="3" type="ORF">J4D97_20045</name>
</gene>
<evidence type="ECO:0000259" key="2">
    <source>
        <dbReference type="Pfam" id="PF19044"/>
    </source>
</evidence>
<reference evidence="3 4" key="1">
    <citation type="submission" date="2021-03" db="EMBL/GenBank/DDBJ databases">
        <authorList>
            <person name="Kim M.K."/>
        </authorList>
    </citation>
    <scope>NUCLEOTIDE SEQUENCE [LARGE SCALE GENOMIC DNA]</scope>
    <source>
        <strain evidence="3 4">BT507</strain>
    </source>
</reference>
<dbReference type="InterPro" id="IPR053155">
    <property type="entry name" value="F-pilin_assembly_TraC"/>
</dbReference>
<feature type="domain" description="TraG P-loop" evidence="2">
    <location>
        <begin position="408"/>
        <end position="817"/>
    </location>
</feature>
<dbReference type="InterPro" id="IPR024451">
    <property type="entry name" value="TraG_N_Bacteroidetes"/>
</dbReference>
<evidence type="ECO:0000259" key="1">
    <source>
        <dbReference type="Pfam" id="PF12991"/>
    </source>
</evidence>
<sequence length="822" mass="93863">MSNLLLPSATLEQKQPIYKIESDCLISKNGDVTVAFRLNLPEIYTLAQHDYEALHSAFVKAVRLLPNHTVVHKQDWFVEDKYTASFEEEATMLSHAYERNFNERPFLNHYCYLFLTKTPSSRENWTSLSTLLSRSKIVPKEMMNEKLLSSFFNAVGQFVRVLSDAGIGFTQLTDEELTGTEKKTGLLEKYLSLNMSDVAPMTDLDFTQGLKVGHKICQCYSLGNLDDLPMALSTSARHSNLSTDYTNFFVGFSSPVGLSLNCNHLYNQYLFVDDPAKTLKTFEKKRDNLNALSLYSRQNAINKEFYDQYLNEAHSEQKLPVRAHANVFAWTEREAELKELRERVGGGITLMGCKARENTVDIGALFWAGIPGNAGDFPSEETFYTFAEPACCLWSVETNYRNSSSPFGIKLSDRITGKPVHVDISDEPRTKGIIANRNKFVLGGSGSGKSFFTNGMVRQYHEQGSHVLIVDTGNSYKGLCELRKGVYFTYEEKKPISFNPFFVVGSPDVEKRLSLHNLLVMLWKRENEDVSQSEYVSISSALTQYYQWLAANTDIQASFNTFYEFLQGPFKSYLDTEKVREQDFDMHNFLYVLKPYYRGGEYDYLLNSEQQLDLTRESFIVFEIDNIKDHPILFPVVTLVIMDTFLQKMRQLEGVRKMILIEEAWKAIATPAMADYLKYLFKTVRKFQGEAVVVTQEVKDILDNPVVKDTIITQSDCMILLDLRKFMGKFDEIQEVLALSEKQKALVLSINQDRRQNVRYNEVYIGLGTTVATVYGVEVSKEEYVTYTTEQAEKIVLFNKVKSGLSMEAAIQSYAQELREAG</sequence>
<dbReference type="InterPro" id="IPR027417">
    <property type="entry name" value="P-loop_NTPase"/>
</dbReference>